<dbReference type="AlphaFoldDB" id="A0A8S4AV67"/>
<accession>A0A8S4AV67</accession>
<keyword evidence="2" id="KW-1185">Reference proteome</keyword>
<evidence type="ECO:0000313" key="1">
    <source>
        <dbReference type="EMBL" id="CAG5896481.1"/>
    </source>
</evidence>
<gene>
    <name evidence="1" type="ORF">MMEN_LOCUS7558</name>
</gene>
<reference evidence="1" key="1">
    <citation type="submission" date="2021-05" db="EMBL/GenBank/DDBJ databases">
        <authorList>
            <person name="Tigano A."/>
        </authorList>
    </citation>
    <scope>NUCLEOTIDE SEQUENCE</scope>
</reference>
<organism evidence="1 2">
    <name type="scientific">Menidia menidia</name>
    <name type="common">Atlantic silverside</name>
    <dbReference type="NCBI Taxonomy" id="238744"/>
    <lineage>
        <taxon>Eukaryota</taxon>
        <taxon>Metazoa</taxon>
        <taxon>Chordata</taxon>
        <taxon>Craniata</taxon>
        <taxon>Vertebrata</taxon>
        <taxon>Euteleostomi</taxon>
        <taxon>Actinopterygii</taxon>
        <taxon>Neopterygii</taxon>
        <taxon>Teleostei</taxon>
        <taxon>Neoteleostei</taxon>
        <taxon>Acanthomorphata</taxon>
        <taxon>Ovalentaria</taxon>
        <taxon>Atherinomorphae</taxon>
        <taxon>Atheriniformes</taxon>
        <taxon>Atherinopsidae</taxon>
        <taxon>Menidiinae</taxon>
        <taxon>Menidia</taxon>
    </lineage>
</organism>
<proteinExistence type="predicted"/>
<dbReference type="Proteomes" id="UP000677803">
    <property type="component" value="Unassembled WGS sequence"/>
</dbReference>
<dbReference type="EMBL" id="CAJRST010007779">
    <property type="protein sequence ID" value="CAG5896481.1"/>
    <property type="molecule type" value="Genomic_DNA"/>
</dbReference>
<protein>
    <submittedName>
        <fullName evidence="1">(Atlantic silverside) hypothetical protein</fullName>
    </submittedName>
</protein>
<sequence>MADSLAAEGECKLLLRAKHPLVFLELEPGRLTYQELKFVQNRRPKRIYREKHVPGSFFKGGRDIHLTSFEWIALSGAECTLTFRGMLILIFAT</sequence>
<comment type="caution">
    <text evidence="1">The sequence shown here is derived from an EMBL/GenBank/DDBJ whole genome shotgun (WGS) entry which is preliminary data.</text>
</comment>
<evidence type="ECO:0000313" key="2">
    <source>
        <dbReference type="Proteomes" id="UP000677803"/>
    </source>
</evidence>
<name>A0A8S4AV67_9TELE</name>